<evidence type="ECO:0000259" key="13">
    <source>
        <dbReference type="PROSITE" id="PS50175"/>
    </source>
</evidence>
<dbReference type="InterPro" id="IPR034170">
    <property type="entry name" value="Retropepsin-like_cat_dom"/>
</dbReference>
<dbReference type="InterPro" id="IPR021109">
    <property type="entry name" value="Peptidase_aspartic_dom_sf"/>
</dbReference>
<keyword evidence="4" id="KW-0808">Transferase</keyword>
<evidence type="ECO:0000256" key="2">
    <source>
        <dbReference type="ARBA" id="ARBA00012180"/>
    </source>
</evidence>
<evidence type="ECO:0000313" key="16">
    <source>
        <dbReference type="Proteomes" id="UP000796761"/>
    </source>
</evidence>
<dbReference type="InterPro" id="IPR001969">
    <property type="entry name" value="Aspartic_peptidase_AS"/>
</dbReference>
<keyword evidence="5" id="KW-0548">Nucleotidyltransferase</keyword>
<evidence type="ECO:0000313" key="15">
    <source>
        <dbReference type="EMBL" id="TRZ09374.1"/>
    </source>
</evidence>
<keyword evidence="8" id="KW-0378">Hydrolase</keyword>
<evidence type="ECO:0000259" key="14">
    <source>
        <dbReference type="PROSITE" id="PS50878"/>
    </source>
</evidence>
<dbReference type="EC" id="3.1.26.4" evidence="2"/>
<feature type="region of interest" description="Disordered" evidence="12">
    <location>
        <begin position="125"/>
        <end position="196"/>
    </location>
</feature>
<dbReference type="GO" id="GO:0004523">
    <property type="term" value="F:RNA-DNA hybrid ribonuclease activity"/>
    <property type="evidence" value="ECO:0007669"/>
    <property type="project" value="UniProtKB-EC"/>
</dbReference>
<keyword evidence="3" id="KW-0645">Protease</keyword>
<dbReference type="GO" id="GO:0035613">
    <property type="term" value="F:RNA stem-loop binding"/>
    <property type="evidence" value="ECO:0007669"/>
    <property type="project" value="TreeGrafter"/>
</dbReference>
<dbReference type="GO" id="GO:0004190">
    <property type="term" value="F:aspartic-type endopeptidase activity"/>
    <property type="evidence" value="ECO:0007669"/>
    <property type="project" value="InterPro"/>
</dbReference>
<keyword evidence="6" id="KW-0540">Nuclease</keyword>
<gene>
    <name evidence="15" type="ORF">HGM15179_017731</name>
</gene>
<sequence>MMRTLLLTCQLSTPTICRKYSPKPKLEGLSEHYLQFVERLTAAVEQQVDKDIARKSVVRSLAFTNANEVCKRAMLTLSKKPKPTLQDSIQVVTKVVPMMTLGRPGKKDPHHQTVAAVTETIKALPATQTPLTPGPMMQPSRGSADKPSGARGPAQDLKLEEKFPEKTQDPPLQDPPPDETDKQFLPPPGTSLTTTSQHMPIRLALVSLLWIQDSEWHTAKVARNRGTWHLIDTESVVVGDCKYTPPEIEIAPGKMNSDPEWFVLWLRCTRPPVFLAKGQIVAQLIPDPQPWRTRKHNSGPQVNPVIIIDENQPEEECQLKVGGETKTITGLLDTGADITIVPEHMWPAHWPLQTVVEQVEGVGGLQLAKRSKSMVQIEGSRGQLVYIHPFVLNYSASLWGRDVMAQWGITIGFPDPPQNFWPVATERRPTQKLNWKTDEPVWVEQWPLSKQKLKVLGELVEEQLRKGHIEETMSPWNSPVFVIQKADKTKWRLLQDLRQINDVIEDMGSLQPGMPSPTMLPQNWNLAVIDIKVCFFHIPLHPDDGPRFAFSIPNINREAPRKRYHWRVLLQGMKNSPVICQWYISSLLSPVCAAAHQAIIHHYLDDVLVCAPNDDVLAHALDLTVTALIAAGFELQESKFQKMPPWKYLGLEIGKRTIVPKNWLLKPKLRHWQTSINCVGH</sequence>
<dbReference type="InterPro" id="IPR045345">
    <property type="entry name" value="Gag_p24_C"/>
</dbReference>
<dbReference type="Pfam" id="PF00078">
    <property type="entry name" value="RVT_1"/>
    <property type="match status" value="1"/>
</dbReference>
<feature type="domain" description="Peptidase A2" evidence="13">
    <location>
        <begin position="328"/>
        <end position="403"/>
    </location>
</feature>
<dbReference type="GO" id="GO:0003964">
    <property type="term" value="F:RNA-directed DNA polymerase activity"/>
    <property type="evidence" value="ECO:0007669"/>
    <property type="project" value="UniProtKB-KW"/>
</dbReference>
<dbReference type="Gene3D" id="1.10.1200.30">
    <property type="match status" value="1"/>
</dbReference>
<dbReference type="InterPro" id="IPR043128">
    <property type="entry name" value="Rev_trsase/Diguanyl_cyclase"/>
</dbReference>
<dbReference type="CDD" id="cd05482">
    <property type="entry name" value="HIV_retropepsin_like"/>
    <property type="match status" value="1"/>
</dbReference>
<keyword evidence="16" id="KW-1185">Reference proteome</keyword>
<evidence type="ECO:0000256" key="5">
    <source>
        <dbReference type="ARBA" id="ARBA00022695"/>
    </source>
</evidence>
<dbReference type="Gene3D" id="3.30.70.270">
    <property type="match status" value="2"/>
</dbReference>
<keyword evidence="9" id="KW-0862">Zinc</keyword>
<dbReference type="GO" id="GO:0006508">
    <property type="term" value="P:proteolysis"/>
    <property type="evidence" value="ECO:0007669"/>
    <property type="project" value="UniProtKB-KW"/>
</dbReference>
<comment type="caution">
    <text evidence="15">The sequence shown here is derived from an EMBL/GenBank/DDBJ whole genome shotgun (WGS) entry which is preliminary data.</text>
</comment>
<dbReference type="SUPFAM" id="SSF56672">
    <property type="entry name" value="DNA/RNA polymerases"/>
    <property type="match status" value="1"/>
</dbReference>
<proteinExistence type="inferred from homology"/>
<keyword evidence="7" id="KW-0255">Endonuclease</keyword>
<evidence type="ECO:0000256" key="6">
    <source>
        <dbReference type="ARBA" id="ARBA00022722"/>
    </source>
</evidence>
<evidence type="ECO:0000256" key="10">
    <source>
        <dbReference type="ARBA" id="ARBA00022918"/>
    </source>
</evidence>
<dbReference type="Pfam" id="PF00077">
    <property type="entry name" value="RVP"/>
    <property type="match status" value="1"/>
</dbReference>
<dbReference type="InterPro" id="IPR043502">
    <property type="entry name" value="DNA/RNA_pol_sf"/>
</dbReference>
<feature type="compositionally biased region" description="Basic and acidic residues" evidence="12">
    <location>
        <begin position="157"/>
        <end position="168"/>
    </location>
</feature>
<dbReference type="Gene3D" id="3.10.10.10">
    <property type="entry name" value="HIV Type 1 Reverse Transcriptase, subunit A, domain 1"/>
    <property type="match status" value="1"/>
</dbReference>
<name>A0A8K1G0A6_9PASS</name>
<organism evidence="15 16">
    <name type="scientific">Zosterops borbonicus</name>
    <dbReference type="NCBI Taxonomy" id="364589"/>
    <lineage>
        <taxon>Eukaryota</taxon>
        <taxon>Metazoa</taxon>
        <taxon>Chordata</taxon>
        <taxon>Craniata</taxon>
        <taxon>Vertebrata</taxon>
        <taxon>Euteleostomi</taxon>
        <taxon>Archelosauria</taxon>
        <taxon>Archosauria</taxon>
        <taxon>Dinosauria</taxon>
        <taxon>Saurischia</taxon>
        <taxon>Theropoda</taxon>
        <taxon>Coelurosauria</taxon>
        <taxon>Aves</taxon>
        <taxon>Neognathae</taxon>
        <taxon>Neoaves</taxon>
        <taxon>Telluraves</taxon>
        <taxon>Australaves</taxon>
        <taxon>Passeriformes</taxon>
        <taxon>Sylvioidea</taxon>
        <taxon>Zosteropidae</taxon>
        <taxon>Zosterops</taxon>
    </lineage>
</organism>
<dbReference type="PANTHER" id="PTHR41694">
    <property type="entry name" value="ENDOGENOUS RETROVIRUS GROUP K MEMBER POL PROTEIN"/>
    <property type="match status" value="1"/>
</dbReference>
<evidence type="ECO:0000256" key="3">
    <source>
        <dbReference type="ARBA" id="ARBA00022670"/>
    </source>
</evidence>
<accession>A0A8K1G0A6</accession>
<keyword evidence="11" id="KW-0511">Multifunctional enzyme</keyword>
<evidence type="ECO:0000256" key="12">
    <source>
        <dbReference type="SAM" id="MobiDB-lite"/>
    </source>
</evidence>
<dbReference type="EMBL" id="SWJQ01001089">
    <property type="protein sequence ID" value="TRZ09374.1"/>
    <property type="molecule type" value="Genomic_DNA"/>
</dbReference>
<protein>
    <recommendedName>
        <fullName evidence="2">ribonuclease H</fullName>
        <ecNumber evidence="2">3.1.26.4</ecNumber>
    </recommendedName>
</protein>
<dbReference type="SUPFAM" id="SSF47353">
    <property type="entry name" value="Retrovirus capsid dimerization domain-like"/>
    <property type="match status" value="1"/>
</dbReference>
<evidence type="ECO:0000256" key="8">
    <source>
        <dbReference type="ARBA" id="ARBA00022801"/>
    </source>
</evidence>
<dbReference type="InterPro" id="IPR008916">
    <property type="entry name" value="Retrov_capsid_C"/>
</dbReference>
<dbReference type="InterPro" id="IPR018061">
    <property type="entry name" value="Retropepsins"/>
</dbReference>
<dbReference type="InterPro" id="IPR000477">
    <property type="entry name" value="RT_dom"/>
</dbReference>
<comment type="similarity">
    <text evidence="1">Belongs to the beta type-B retroviral polymerase family. HERV class-II K(HML-2) pol subfamily.</text>
</comment>
<evidence type="ECO:0000256" key="9">
    <source>
        <dbReference type="ARBA" id="ARBA00022833"/>
    </source>
</evidence>
<dbReference type="OrthoDB" id="6773263at2759"/>
<dbReference type="PROSITE" id="PS50175">
    <property type="entry name" value="ASP_PROT_RETROV"/>
    <property type="match status" value="1"/>
</dbReference>
<evidence type="ECO:0000256" key="11">
    <source>
        <dbReference type="ARBA" id="ARBA00023268"/>
    </source>
</evidence>
<dbReference type="Pfam" id="PF19317">
    <property type="entry name" value="Gag_p24_C"/>
    <property type="match status" value="1"/>
</dbReference>
<dbReference type="PROSITE" id="PS00141">
    <property type="entry name" value="ASP_PROTEASE"/>
    <property type="match status" value="1"/>
</dbReference>
<dbReference type="PANTHER" id="PTHR41694:SF4">
    <property type="entry name" value="ENDOGENOUS RETROVIRUS GROUP K MEMBER 10 POL PROTEIN-RELATED"/>
    <property type="match status" value="1"/>
</dbReference>
<reference evidence="15" key="1">
    <citation type="submission" date="2019-04" db="EMBL/GenBank/DDBJ databases">
        <title>Genome assembly of Zosterops borbonicus 15179.</title>
        <authorList>
            <person name="Leroy T."/>
            <person name="Anselmetti Y."/>
            <person name="Tilak M.-K."/>
            <person name="Nabholz B."/>
        </authorList>
    </citation>
    <scope>NUCLEOTIDE SEQUENCE</scope>
    <source>
        <strain evidence="15">HGM_15179</strain>
        <tissue evidence="15">Muscle</tissue>
    </source>
</reference>
<evidence type="ECO:0000256" key="4">
    <source>
        <dbReference type="ARBA" id="ARBA00022679"/>
    </source>
</evidence>
<dbReference type="SUPFAM" id="SSF50630">
    <property type="entry name" value="Acid proteases"/>
    <property type="match status" value="1"/>
</dbReference>
<evidence type="ECO:0000256" key="1">
    <source>
        <dbReference type="ARBA" id="ARBA00010879"/>
    </source>
</evidence>
<keyword evidence="10" id="KW-0695">RNA-directed DNA polymerase</keyword>
<dbReference type="InterPro" id="IPR001995">
    <property type="entry name" value="Peptidase_A2_cat"/>
</dbReference>
<evidence type="ECO:0000256" key="7">
    <source>
        <dbReference type="ARBA" id="ARBA00022759"/>
    </source>
</evidence>
<dbReference type="Proteomes" id="UP000796761">
    <property type="component" value="Unassembled WGS sequence"/>
</dbReference>
<dbReference type="PROSITE" id="PS50878">
    <property type="entry name" value="RT_POL"/>
    <property type="match status" value="1"/>
</dbReference>
<feature type="domain" description="Reverse transcriptase" evidence="14">
    <location>
        <begin position="464"/>
        <end position="653"/>
    </location>
</feature>
<dbReference type="AlphaFoldDB" id="A0A8K1G0A6"/>
<dbReference type="Gene3D" id="2.40.70.10">
    <property type="entry name" value="Acid Proteases"/>
    <property type="match status" value="1"/>
</dbReference>